<feature type="transmembrane region" description="Helical" evidence="8">
    <location>
        <begin position="283"/>
        <end position="302"/>
    </location>
</feature>
<feature type="transmembrane region" description="Helical" evidence="8">
    <location>
        <begin position="347"/>
        <end position="371"/>
    </location>
</feature>
<feature type="transmembrane region" description="Helical" evidence="8">
    <location>
        <begin position="209"/>
        <end position="228"/>
    </location>
</feature>
<dbReference type="InterPro" id="IPR014743">
    <property type="entry name" value="Cl-channel_core"/>
</dbReference>
<evidence type="ECO:0000256" key="5">
    <source>
        <dbReference type="ARBA" id="ARBA00023065"/>
    </source>
</evidence>
<dbReference type="GO" id="GO:0005886">
    <property type="term" value="C:plasma membrane"/>
    <property type="evidence" value="ECO:0007669"/>
    <property type="project" value="TreeGrafter"/>
</dbReference>
<dbReference type="Pfam" id="PF00654">
    <property type="entry name" value="Voltage_CLC"/>
    <property type="match status" value="1"/>
</dbReference>
<evidence type="ECO:0000256" key="1">
    <source>
        <dbReference type="ARBA" id="ARBA00004141"/>
    </source>
</evidence>
<feature type="transmembrane region" description="Helical" evidence="8">
    <location>
        <begin position="314"/>
        <end position="335"/>
    </location>
</feature>
<evidence type="ECO:0000256" key="4">
    <source>
        <dbReference type="ARBA" id="ARBA00022989"/>
    </source>
</evidence>
<keyword evidence="6 8" id="KW-0472">Membrane</keyword>
<evidence type="ECO:0000256" key="3">
    <source>
        <dbReference type="ARBA" id="ARBA00022692"/>
    </source>
</evidence>
<dbReference type="OrthoDB" id="9767361at2"/>
<evidence type="ECO:0000256" key="2">
    <source>
        <dbReference type="ARBA" id="ARBA00022448"/>
    </source>
</evidence>
<dbReference type="GO" id="GO:0005247">
    <property type="term" value="F:voltage-gated chloride channel activity"/>
    <property type="evidence" value="ECO:0007669"/>
    <property type="project" value="TreeGrafter"/>
</dbReference>
<keyword evidence="4 8" id="KW-1133">Transmembrane helix</keyword>
<dbReference type="CDD" id="cd01031">
    <property type="entry name" value="EriC"/>
    <property type="match status" value="1"/>
</dbReference>
<evidence type="ECO:0000313" key="9">
    <source>
        <dbReference type="EMBL" id="ASJ24030.1"/>
    </source>
</evidence>
<name>A0A248LGX5_9NEIS</name>
<feature type="transmembrane region" description="Helical" evidence="8">
    <location>
        <begin position="412"/>
        <end position="431"/>
    </location>
</feature>
<keyword evidence="5" id="KW-0406">Ion transport</keyword>
<dbReference type="SUPFAM" id="SSF81340">
    <property type="entry name" value="Clc chloride channel"/>
    <property type="match status" value="1"/>
</dbReference>
<reference evidence="10" key="1">
    <citation type="submission" date="2017-06" db="EMBL/GenBank/DDBJ databases">
        <title>Whole genome sequence of Laribacter hongkongensis LHGZ1.</title>
        <authorList>
            <person name="Chen D."/>
            <person name="Wu H."/>
            <person name="Chen J."/>
        </authorList>
    </citation>
    <scope>NUCLEOTIDE SEQUENCE [LARGE SCALE GENOMIC DNA]</scope>
    <source>
        <strain evidence="10">LHGZ1</strain>
    </source>
</reference>
<comment type="subcellular location">
    <subcellularLocation>
        <location evidence="1">Membrane</location>
        <topology evidence="1">Multi-pass membrane protein</topology>
    </subcellularLocation>
</comment>
<evidence type="ECO:0000313" key="10">
    <source>
        <dbReference type="Proteomes" id="UP000197424"/>
    </source>
</evidence>
<feature type="transmembrane region" description="Helical" evidence="8">
    <location>
        <begin position="70"/>
        <end position="94"/>
    </location>
</feature>
<feature type="transmembrane region" description="Helical" evidence="8">
    <location>
        <begin position="173"/>
        <end position="197"/>
    </location>
</feature>
<dbReference type="AlphaFoldDB" id="A0A248LGX5"/>
<dbReference type="PANTHER" id="PTHR45711:SF6">
    <property type="entry name" value="CHLORIDE CHANNEL PROTEIN"/>
    <property type="match status" value="1"/>
</dbReference>
<sequence length="457" mass="48879">MRLFSRDQAPSADPDFDKADTGESLAGLVRIGLLAIGAAMCVALTGSLFRLSVQHGFREMAGLYAWMRHVGGVGGFLLVWMTASVITIVSMWLVRRFMPSAAGSGIQRIEAVWRNELPIERDWKFLPVKFVSGVLALSSGYALGREGPVVQMGAYIGGVFGRHHWASEQDRRILVASLAGAGLAVAFSAPLGGLLFALEELTHVARTRLVTISMIACAVAVPVTQFILGPQPVFQVPALAEPSLYVLPFYVLLGVLTGFAGVLYNSAILGGQSLFMWLDMVPFWLRGAACAAVLALLVWFAPEFAGGGEQLVQQLLSGPWLLATLCLLWLVRLGLGPMSYSMGMSGGLFAPMLAMGAVQGALFCAVMTWWLPGIGLDWRICTIVGMGAMFASSVRAPLTGIVLILEMTATGRLVVPMLLACLPAAIIPFWLGQLPIYDALRLRLLAARSPVATGVDK</sequence>
<gene>
    <name evidence="9" type="ORF">LHGZ1_1199</name>
</gene>
<dbReference type="RefSeq" id="WP_088860469.1">
    <property type="nucleotide sequence ID" value="NZ_CP022115.1"/>
</dbReference>
<feature type="transmembrane region" description="Helical" evidence="8">
    <location>
        <begin position="383"/>
        <end position="405"/>
    </location>
</feature>
<dbReference type="PANTHER" id="PTHR45711">
    <property type="entry name" value="CHLORIDE CHANNEL PROTEIN"/>
    <property type="match status" value="1"/>
</dbReference>
<dbReference type="InterPro" id="IPR001807">
    <property type="entry name" value="ClC"/>
</dbReference>
<protein>
    <submittedName>
        <fullName evidence="9">ClC family H(+)/Cl(-) exchange transporter</fullName>
    </submittedName>
</protein>
<evidence type="ECO:0000256" key="6">
    <source>
        <dbReference type="ARBA" id="ARBA00023136"/>
    </source>
</evidence>
<feature type="transmembrane region" description="Helical" evidence="8">
    <location>
        <begin position="248"/>
        <end position="271"/>
    </location>
</feature>
<proteinExistence type="predicted"/>
<keyword evidence="7" id="KW-0868">Chloride</keyword>
<dbReference type="PRINTS" id="PR00762">
    <property type="entry name" value="CLCHANNEL"/>
</dbReference>
<accession>A0A248LGX5</accession>
<evidence type="ECO:0000256" key="7">
    <source>
        <dbReference type="ARBA" id="ARBA00023214"/>
    </source>
</evidence>
<feature type="transmembrane region" description="Helical" evidence="8">
    <location>
        <begin position="28"/>
        <end position="49"/>
    </location>
</feature>
<keyword evidence="3 8" id="KW-0812">Transmembrane</keyword>
<evidence type="ECO:0000256" key="8">
    <source>
        <dbReference type="SAM" id="Phobius"/>
    </source>
</evidence>
<dbReference type="Gene3D" id="1.10.3080.10">
    <property type="entry name" value="Clc chloride channel"/>
    <property type="match status" value="1"/>
</dbReference>
<keyword evidence="2" id="KW-0813">Transport</keyword>
<organism evidence="9 10">
    <name type="scientific">Laribacter hongkongensis</name>
    <dbReference type="NCBI Taxonomy" id="168471"/>
    <lineage>
        <taxon>Bacteria</taxon>
        <taxon>Pseudomonadati</taxon>
        <taxon>Pseudomonadota</taxon>
        <taxon>Betaproteobacteria</taxon>
        <taxon>Neisseriales</taxon>
        <taxon>Aquaspirillaceae</taxon>
        <taxon>Laribacter</taxon>
    </lineage>
</organism>
<dbReference type="EMBL" id="CP022115">
    <property type="protein sequence ID" value="ASJ24030.1"/>
    <property type="molecule type" value="Genomic_DNA"/>
</dbReference>
<dbReference type="Proteomes" id="UP000197424">
    <property type="component" value="Chromosome"/>
</dbReference>